<sequence>MQLEVFFDCSSPWSYLGFEQVQPLGAELGLELIWRPVLVGGIFNAVNSSVYHIRENVPAKLAYMAKDLRDWSRITGIAINPRPSIFPVNSAAAMRACLLMPDSASLVATARALFEAYWRDDRDIGDRAVIANCVAATGADPALLARLDDPAVKDQLRTNTAEAVARGSFGVPTFFLNRDDMYFGVDRLPNLRHAATQGERDAT</sequence>
<keyword evidence="4" id="KW-1185">Reference proteome</keyword>
<dbReference type="InterPro" id="IPR036249">
    <property type="entry name" value="Thioredoxin-like_sf"/>
</dbReference>
<dbReference type="RefSeq" id="WP_380855569.1">
    <property type="nucleotide sequence ID" value="NZ_JBHRXV010000001.1"/>
</dbReference>
<dbReference type="PIRSF" id="PIRSF006386">
    <property type="entry name" value="HCCAis_GSTk"/>
    <property type="match status" value="1"/>
</dbReference>
<dbReference type="Pfam" id="PF01323">
    <property type="entry name" value="DSBA"/>
    <property type="match status" value="1"/>
</dbReference>
<evidence type="ECO:0000313" key="3">
    <source>
        <dbReference type="EMBL" id="MFC3711173.1"/>
    </source>
</evidence>
<dbReference type="PANTHER" id="PTHR42943">
    <property type="entry name" value="GLUTATHIONE S-TRANSFERASE KAPPA"/>
    <property type="match status" value="1"/>
</dbReference>
<dbReference type="InterPro" id="IPR044087">
    <property type="entry name" value="NahD-like"/>
</dbReference>
<evidence type="ECO:0000313" key="4">
    <source>
        <dbReference type="Proteomes" id="UP001595615"/>
    </source>
</evidence>
<evidence type="ECO:0000256" key="1">
    <source>
        <dbReference type="PIRNR" id="PIRNR006386"/>
    </source>
</evidence>
<keyword evidence="1 3" id="KW-0413">Isomerase</keyword>
<dbReference type="InterPro" id="IPR001853">
    <property type="entry name" value="DSBA-like_thioredoxin_dom"/>
</dbReference>
<dbReference type="InterPro" id="IPR014440">
    <property type="entry name" value="HCCAis_GSTk"/>
</dbReference>
<dbReference type="CDD" id="cd03022">
    <property type="entry name" value="DsbA_HCCA_Iso"/>
    <property type="match status" value="1"/>
</dbReference>
<dbReference type="InterPro" id="IPR051924">
    <property type="entry name" value="GST_Kappa/NadH"/>
</dbReference>
<dbReference type="EC" id="5.99.1.4" evidence="1"/>
<organism evidence="3 4">
    <name type="scientific">Sphingoaurantiacus capsulatus</name>
    <dbReference type="NCBI Taxonomy" id="1771310"/>
    <lineage>
        <taxon>Bacteria</taxon>
        <taxon>Pseudomonadati</taxon>
        <taxon>Pseudomonadota</taxon>
        <taxon>Alphaproteobacteria</taxon>
        <taxon>Sphingomonadales</taxon>
        <taxon>Sphingosinicellaceae</taxon>
        <taxon>Sphingoaurantiacus</taxon>
    </lineage>
</organism>
<protein>
    <recommendedName>
        <fullName evidence="1">2-hydroxychromene-2-carboxylate isomerase</fullName>
        <ecNumber evidence="1">5.99.1.4</ecNumber>
    </recommendedName>
</protein>
<comment type="caution">
    <text evidence="3">The sequence shown here is derived from an EMBL/GenBank/DDBJ whole genome shotgun (WGS) entry which is preliminary data.</text>
</comment>
<comment type="catalytic activity">
    <reaction evidence="1">
        <text>2-hydroxychromene-2-carboxylate = (3E)-4-(2-hydroxyphenyl)-2-oxobut-3-enoate</text>
        <dbReference type="Rhea" id="RHEA:27401"/>
        <dbReference type="ChEBI" id="CHEBI:59350"/>
        <dbReference type="ChEBI" id="CHEBI:59353"/>
        <dbReference type="EC" id="5.99.1.4"/>
    </reaction>
</comment>
<dbReference type="SUPFAM" id="SSF52833">
    <property type="entry name" value="Thioredoxin-like"/>
    <property type="match status" value="1"/>
</dbReference>
<comment type="similarity">
    <text evidence="1">Belongs to the GST superfamily. NadH family.</text>
</comment>
<dbReference type="Proteomes" id="UP001595615">
    <property type="component" value="Unassembled WGS sequence"/>
</dbReference>
<reference evidence="4" key="1">
    <citation type="journal article" date="2019" name="Int. J. Syst. Evol. Microbiol.">
        <title>The Global Catalogue of Microorganisms (GCM) 10K type strain sequencing project: providing services to taxonomists for standard genome sequencing and annotation.</title>
        <authorList>
            <consortium name="The Broad Institute Genomics Platform"/>
            <consortium name="The Broad Institute Genome Sequencing Center for Infectious Disease"/>
            <person name="Wu L."/>
            <person name="Ma J."/>
        </authorList>
    </citation>
    <scope>NUCLEOTIDE SEQUENCE [LARGE SCALE GENOMIC DNA]</scope>
    <source>
        <strain evidence="4">KCTC 42644</strain>
    </source>
</reference>
<feature type="domain" description="DSBA-like thioredoxin" evidence="2">
    <location>
        <begin position="2"/>
        <end position="194"/>
    </location>
</feature>
<dbReference type="EMBL" id="JBHRXV010000001">
    <property type="protein sequence ID" value="MFC3711173.1"/>
    <property type="molecule type" value="Genomic_DNA"/>
</dbReference>
<dbReference type="Gene3D" id="3.40.30.10">
    <property type="entry name" value="Glutaredoxin"/>
    <property type="match status" value="1"/>
</dbReference>
<dbReference type="PANTHER" id="PTHR42943:SF2">
    <property type="entry name" value="GLUTATHIONE S-TRANSFERASE KAPPA 1"/>
    <property type="match status" value="1"/>
</dbReference>
<proteinExistence type="inferred from homology"/>
<accession>A0ABV7X7W4</accession>
<gene>
    <name evidence="3" type="ORF">ACFOMD_01230</name>
</gene>
<dbReference type="GO" id="GO:0016853">
    <property type="term" value="F:isomerase activity"/>
    <property type="evidence" value="ECO:0007669"/>
    <property type="project" value="UniProtKB-KW"/>
</dbReference>
<evidence type="ECO:0000259" key="2">
    <source>
        <dbReference type="Pfam" id="PF01323"/>
    </source>
</evidence>
<name>A0ABV7X7W4_9SPHN</name>